<dbReference type="Proteomes" id="UP001220964">
    <property type="component" value="Unassembled WGS sequence"/>
</dbReference>
<organism evidence="2 3">
    <name type="scientific">Psychromarinibacter sediminicola</name>
    <dbReference type="NCBI Taxonomy" id="3033385"/>
    <lineage>
        <taxon>Bacteria</taxon>
        <taxon>Pseudomonadati</taxon>
        <taxon>Pseudomonadota</taxon>
        <taxon>Alphaproteobacteria</taxon>
        <taxon>Rhodobacterales</taxon>
        <taxon>Paracoccaceae</taxon>
        <taxon>Psychromarinibacter</taxon>
    </lineage>
</organism>
<reference evidence="2" key="1">
    <citation type="submission" date="2023-03" db="EMBL/GenBank/DDBJ databases">
        <title>Multiphase analysis and comparison of six strains from genera Psychromarinibacter, Lutimaribacter, and Maritimibacter, including a novel species: Psychromarinibacter sediminicola sp. nov.</title>
        <authorList>
            <person name="Wang Y.-H."/>
            <person name="Ye M.-Q."/>
            <person name="Du Z.-J."/>
        </authorList>
    </citation>
    <scope>NUCLEOTIDE SEQUENCE</scope>
    <source>
        <strain evidence="2">C21-152</strain>
    </source>
</reference>
<protein>
    <submittedName>
        <fullName evidence="2">Uncharacterized protein</fullName>
    </submittedName>
</protein>
<gene>
    <name evidence="2" type="ORF">P1J78_03495</name>
</gene>
<name>A0AAE3NQG1_9RHOB</name>
<feature type="chain" id="PRO_5042249455" evidence="1">
    <location>
        <begin position="20"/>
        <end position="87"/>
    </location>
</feature>
<proteinExistence type="predicted"/>
<sequence length="87" mass="9353">MKRIIISAIALAAATPALANDQLARSLGVEPGQYTLQELSILKAHEGLEGNEGRVYLQNQPGVRRDVVNDVARTHFLQAEAAEDGDS</sequence>
<keyword evidence="3" id="KW-1185">Reference proteome</keyword>
<dbReference type="RefSeq" id="WP_275565936.1">
    <property type="nucleotide sequence ID" value="NZ_JARGYC010000006.1"/>
</dbReference>
<evidence type="ECO:0000313" key="2">
    <source>
        <dbReference type="EMBL" id="MDF0599789.1"/>
    </source>
</evidence>
<accession>A0AAE3NQG1</accession>
<feature type="signal peptide" evidence="1">
    <location>
        <begin position="1"/>
        <end position="19"/>
    </location>
</feature>
<dbReference type="AlphaFoldDB" id="A0AAE3NQG1"/>
<evidence type="ECO:0000256" key="1">
    <source>
        <dbReference type="SAM" id="SignalP"/>
    </source>
</evidence>
<comment type="caution">
    <text evidence="2">The sequence shown here is derived from an EMBL/GenBank/DDBJ whole genome shotgun (WGS) entry which is preliminary data.</text>
</comment>
<dbReference type="EMBL" id="JARGYC010000006">
    <property type="protein sequence ID" value="MDF0599789.1"/>
    <property type="molecule type" value="Genomic_DNA"/>
</dbReference>
<keyword evidence="1" id="KW-0732">Signal</keyword>
<evidence type="ECO:0000313" key="3">
    <source>
        <dbReference type="Proteomes" id="UP001220964"/>
    </source>
</evidence>